<evidence type="ECO:0000259" key="2">
    <source>
        <dbReference type="SMART" id="SM00822"/>
    </source>
</evidence>
<sequence>MSTPKRVLITGASRGIGLRLAQHYKAQGWNVIAAVRAPAAANDLNALHVEKIVAIDTSDEASVLQAVADVGLDTPIDLLINNAGVLTRHSLETATKADLMRQFEINAVGPWLVTRAFLPNLELAKAASGIAIAAQVSSIVASIEQNVTGRNYGYRASKTALNSLNKSLSVDLHDRGVVCVVLHPGYVKTDMTDHLGDITVDESVAGLTTVLARITPADSGKFYHTNGSIIPW</sequence>
<evidence type="ECO:0000313" key="5">
    <source>
        <dbReference type="Proteomes" id="UP000332933"/>
    </source>
</evidence>
<dbReference type="PANTHER" id="PTHR45458:SF1">
    <property type="entry name" value="SHORT CHAIN DEHYDROGENASE"/>
    <property type="match status" value="1"/>
</dbReference>
<dbReference type="EMBL" id="VJMH01000231">
    <property type="protein sequence ID" value="KAF0717610.1"/>
    <property type="molecule type" value="Genomic_DNA"/>
</dbReference>
<dbReference type="InterPro" id="IPR057326">
    <property type="entry name" value="KR_dom"/>
</dbReference>
<dbReference type="PRINTS" id="PR00080">
    <property type="entry name" value="SDRFAMILY"/>
</dbReference>
<dbReference type="GO" id="GO:0016616">
    <property type="term" value="F:oxidoreductase activity, acting on the CH-OH group of donors, NAD or NADP as acceptor"/>
    <property type="evidence" value="ECO:0007669"/>
    <property type="project" value="TreeGrafter"/>
</dbReference>
<evidence type="ECO:0000256" key="1">
    <source>
        <dbReference type="RuleBase" id="RU000363"/>
    </source>
</evidence>
<evidence type="ECO:0000313" key="3">
    <source>
        <dbReference type="EMBL" id="KAF0717610.1"/>
    </source>
</evidence>
<evidence type="ECO:0000313" key="4">
    <source>
        <dbReference type="EMBL" id="VFT79407.1"/>
    </source>
</evidence>
<reference evidence="3" key="2">
    <citation type="submission" date="2019-06" db="EMBL/GenBank/DDBJ databases">
        <title>Genomics analysis of Aphanomyces spp. identifies a new class of oomycete effector associated with host adaptation.</title>
        <authorList>
            <person name="Gaulin E."/>
        </authorList>
    </citation>
    <scope>NUCLEOTIDE SEQUENCE</scope>
    <source>
        <strain evidence="3">CBS 578.67</strain>
    </source>
</reference>
<reference evidence="4 5" key="1">
    <citation type="submission" date="2019-03" db="EMBL/GenBank/DDBJ databases">
        <authorList>
            <person name="Gaulin E."/>
            <person name="Dumas B."/>
        </authorList>
    </citation>
    <scope>NUCLEOTIDE SEQUENCE [LARGE SCALE GENOMIC DNA]</scope>
    <source>
        <strain evidence="4">CBS 568.67</strain>
    </source>
</reference>
<comment type="similarity">
    <text evidence="1">Belongs to the short-chain dehydrogenases/reductases (SDR) family.</text>
</comment>
<dbReference type="Pfam" id="PF00106">
    <property type="entry name" value="adh_short"/>
    <property type="match status" value="1"/>
</dbReference>
<dbReference type="EMBL" id="CAADRA010000231">
    <property type="protein sequence ID" value="VFT79407.1"/>
    <property type="molecule type" value="Genomic_DNA"/>
</dbReference>
<proteinExistence type="inferred from homology"/>
<gene>
    <name evidence="4" type="primary">Aste57867_2204</name>
    <name evidence="3" type="ORF">As57867_002199</name>
    <name evidence="4" type="ORF">ASTE57867_2204</name>
</gene>
<dbReference type="SMART" id="SM00822">
    <property type="entry name" value="PKS_KR"/>
    <property type="match status" value="1"/>
</dbReference>
<dbReference type="PRINTS" id="PR00081">
    <property type="entry name" value="GDHRDH"/>
</dbReference>
<protein>
    <submittedName>
        <fullName evidence="4">Aste57867_2204 protein</fullName>
    </submittedName>
</protein>
<dbReference type="InterPro" id="IPR036291">
    <property type="entry name" value="NAD(P)-bd_dom_sf"/>
</dbReference>
<dbReference type="InterPro" id="IPR052184">
    <property type="entry name" value="SDR_enzymes"/>
</dbReference>
<name>A0A485K6Y3_9STRA</name>
<dbReference type="PANTHER" id="PTHR45458">
    <property type="entry name" value="SHORT-CHAIN DEHYDROGENASE/REDUCTASE SDR"/>
    <property type="match status" value="1"/>
</dbReference>
<dbReference type="SUPFAM" id="SSF51735">
    <property type="entry name" value="NAD(P)-binding Rossmann-fold domains"/>
    <property type="match status" value="1"/>
</dbReference>
<dbReference type="Proteomes" id="UP000332933">
    <property type="component" value="Unassembled WGS sequence"/>
</dbReference>
<dbReference type="Gene3D" id="3.40.50.720">
    <property type="entry name" value="NAD(P)-binding Rossmann-like Domain"/>
    <property type="match status" value="1"/>
</dbReference>
<dbReference type="OrthoDB" id="5296at2759"/>
<dbReference type="InterPro" id="IPR002347">
    <property type="entry name" value="SDR_fam"/>
</dbReference>
<feature type="domain" description="Ketoreductase" evidence="2">
    <location>
        <begin position="5"/>
        <end position="154"/>
    </location>
</feature>
<dbReference type="CDD" id="cd05325">
    <property type="entry name" value="carb_red_sniffer_like_SDR_c"/>
    <property type="match status" value="1"/>
</dbReference>
<keyword evidence="5" id="KW-1185">Reference proteome</keyword>
<accession>A0A485K6Y3</accession>
<dbReference type="AlphaFoldDB" id="A0A485K6Y3"/>
<organism evidence="4 5">
    <name type="scientific">Aphanomyces stellatus</name>
    <dbReference type="NCBI Taxonomy" id="120398"/>
    <lineage>
        <taxon>Eukaryota</taxon>
        <taxon>Sar</taxon>
        <taxon>Stramenopiles</taxon>
        <taxon>Oomycota</taxon>
        <taxon>Saprolegniomycetes</taxon>
        <taxon>Saprolegniales</taxon>
        <taxon>Verrucalvaceae</taxon>
        <taxon>Aphanomyces</taxon>
    </lineage>
</organism>